<organism evidence="5 6">
    <name type="scientific">Chara braunii</name>
    <name type="common">Braun's stonewort</name>
    <dbReference type="NCBI Taxonomy" id="69332"/>
    <lineage>
        <taxon>Eukaryota</taxon>
        <taxon>Viridiplantae</taxon>
        <taxon>Streptophyta</taxon>
        <taxon>Charophyceae</taxon>
        <taxon>Charales</taxon>
        <taxon>Characeae</taxon>
        <taxon>Chara</taxon>
    </lineage>
</organism>
<comment type="cofactor">
    <cofactor evidence="1">
        <name>Mg(2+)</name>
        <dbReference type="ChEBI" id="CHEBI:18420"/>
    </cofactor>
</comment>
<dbReference type="Pfam" id="PF00293">
    <property type="entry name" value="NUDIX"/>
    <property type="match status" value="1"/>
</dbReference>
<evidence type="ECO:0000256" key="3">
    <source>
        <dbReference type="SAM" id="MobiDB-lite"/>
    </source>
</evidence>
<dbReference type="InterPro" id="IPR015797">
    <property type="entry name" value="NUDIX_hydrolase-like_dom_sf"/>
</dbReference>
<feature type="domain" description="Nudix hydrolase" evidence="4">
    <location>
        <begin position="50"/>
        <end position="217"/>
    </location>
</feature>
<evidence type="ECO:0000313" key="6">
    <source>
        <dbReference type="Proteomes" id="UP000265515"/>
    </source>
</evidence>
<name>A0A388KRR3_CHABU</name>
<evidence type="ECO:0000259" key="4">
    <source>
        <dbReference type="PROSITE" id="PS51462"/>
    </source>
</evidence>
<reference evidence="5 6" key="1">
    <citation type="journal article" date="2018" name="Cell">
        <title>The Chara Genome: Secondary Complexity and Implications for Plant Terrestrialization.</title>
        <authorList>
            <person name="Nishiyama T."/>
            <person name="Sakayama H."/>
            <person name="Vries J.D."/>
            <person name="Buschmann H."/>
            <person name="Saint-Marcoux D."/>
            <person name="Ullrich K.K."/>
            <person name="Haas F.B."/>
            <person name="Vanderstraeten L."/>
            <person name="Becker D."/>
            <person name="Lang D."/>
            <person name="Vosolsobe S."/>
            <person name="Rombauts S."/>
            <person name="Wilhelmsson P.K.I."/>
            <person name="Janitza P."/>
            <person name="Kern R."/>
            <person name="Heyl A."/>
            <person name="Rumpler F."/>
            <person name="Villalobos L.I.A.C."/>
            <person name="Clay J.M."/>
            <person name="Skokan R."/>
            <person name="Toyoda A."/>
            <person name="Suzuki Y."/>
            <person name="Kagoshima H."/>
            <person name="Schijlen E."/>
            <person name="Tajeshwar N."/>
            <person name="Catarino B."/>
            <person name="Hetherington A.J."/>
            <person name="Saltykova A."/>
            <person name="Bonnot C."/>
            <person name="Breuninger H."/>
            <person name="Symeonidi A."/>
            <person name="Radhakrishnan G.V."/>
            <person name="Van Nieuwerburgh F."/>
            <person name="Deforce D."/>
            <person name="Chang C."/>
            <person name="Karol K.G."/>
            <person name="Hedrich R."/>
            <person name="Ulvskov P."/>
            <person name="Glockner G."/>
            <person name="Delwiche C.F."/>
            <person name="Petrasek J."/>
            <person name="Van de Peer Y."/>
            <person name="Friml J."/>
            <person name="Beilby M."/>
            <person name="Dolan L."/>
            <person name="Kohara Y."/>
            <person name="Sugano S."/>
            <person name="Fujiyama A."/>
            <person name="Delaux P.-M."/>
            <person name="Quint M."/>
            <person name="TheiBen G."/>
            <person name="Hagemann M."/>
            <person name="Harholt J."/>
            <person name="Dunand C."/>
            <person name="Zachgo S."/>
            <person name="Langdale J."/>
            <person name="Maumus F."/>
            <person name="Straeten D.V.D."/>
            <person name="Gould S.B."/>
            <person name="Rensing S.A."/>
        </authorList>
    </citation>
    <scope>NUCLEOTIDE SEQUENCE [LARGE SCALE GENOMIC DNA]</scope>
    <source>
        <strain evidence="5 6">S276</strain>
    </source>
</reference>
<feature type="compositionally biased region" description="Basic and acidic residues" evidence="3">
    <location>
        <begin position="226"/>
        <end position="263"/>
    </location>
</feature>
<comment type="caution">
    <text evidence="5">The sequence shown here is derived from an EMBL/GenBank/DDBJ whole genome shotgun (WGS) entry which is preliminary data.</text>
</comment>
<evidence type="ECO:0000313" key="5">
    <source>
        <dbReference type="EMBL" id="GBG72688.1"/>
    </source>
</evidence>
<dbReference type="EMBL" id="BFEA01000170">
    <property type="protein sequence ID" value="GBG72688.1"/>
    <property type="molecule type" value="Genomic_DNA"/>
</dbReference>
<dbReference type="OrthoDB" id="447842at2759"/>
<proteinExistence type="predicted"/>
<feature type="region of interest" description="Disordered" evidence="3">
    <location>
        <begin position="219"/>
        <end position="281"/>
    </location>
</feature>
<dbReference type="PANTHER" id="PTHR43046:SF13">
    <property type="entry name" value="NUDIX HYDROLASE DOMAIN-CONTAINING PROTEIN"/>
    <property type="match status" value="1"/>
</dbReference>
<dbReference type="GO" id="GO:0016787">
    <property type="term" value="F:hydrolase activity"/>
    <property type="evidence" value="ECO:0007669"/>
    <property type="project" value="UniProtKB-KW"/>
</dbReference>
<sequence length="281" mass="31272">MADAGASSGSGHGDAMMVLPPRCPHFVTGNYVQRNVFLGDKEYGMALDCLVKACTDVLLIDEDSDRARILLAKRIVEPQPDWWTSPNMLLTAPFKNYSSEGSTARRARVGGRMRPGETPEESLARLISRELGLEIESRRPRLLGVHSLAWEKRAQAPAENGTCDLSLVYTLVLQEDECSKICLDQKEYSDSRWFRLEEISEGEFHPALQLMVSSSGVPDGVSQWGKIEDKSVSHRNAKGDDECAVDARRRPSAAEERPKRERACPQQSPQPEEEEEGQSAE</sequence>
<dbReference type="PANTHER" id="PTHR43046">
    <property type="entry name" value="GDP-MANNOSE MANNOSYL HYDROLASE"/>
    <property type="match status" value="1"/>
</dbReference>
<keyword evidence="2" id="KW-0378">Hydrolase</keyword>
<dbReference type="Proteomes" id="UP000265515">
    <property type="component" value="Unassembled WGS sequence"/>
</dbReference>
<dbReference type="SUPFAM" id="SSF55811">
    <property type="entry name" value="Nudix"/>
    <property type="match status" value="1"/>
</dbReference>
<accession>A0A388KRR3</accession>
<dbReference type="Gene3D" id="3.90.79.10">
    <property type="entry name" value="Nucleoside Triphosphate Pyrophosphohydrolase"/>
    <property type="match status" value="1"/>
</dbReference>
<dbReference type="InterPro" id="IPR000086">
    <property type="entry name" value="NUDIX_hydrolase_dom"/>
</dbReference>
<protein>
    <recommendedName>
        <fullName evidence="4">Nudix hydrolase domain-containing protein</fullName>
    </recommendedName>
</protein>
<dbReference type="PROSITE" id="PS51462">
    <property type="entry name" value="NUDIX"/>
    <property type="match status" value="1"/>
</dbReference>
<evidence type="ECO:0000256" key="1">
    <source>
        <dbReference type="ARBA" id="ARBA00001946"/>
    </source>
</evidence>
<dbReference type="Gramene" id="GBG72688">
    <property type="protein sequence ID" value="GBG72688"/>
    <property type="gene ID" value="CBR_g12256"/>
</dbReference>
<dbReference type="AlphaFoldDB" id="A0A388KRR3"/>
<evidence type="ECO:0000256" key="2">
    <source>
        <dbReference type="ARBA" id="ARBA00022801"/>
    </source>
</evidence>
<gene>
    <name evidence="5" type="ORF">CBR_g12256</name>
</gene>
<keyword evidence="6" id="KW-1185">Reference proteome</keyword>
<feature type="compositionally biased region" description="Acidic residues" evidence="3">
    <location>
        <begin position="271"/>
        <end position="281"/>
    </location>
</feature>